<accession>A0ABV8JN94</accession>
<proteinExistence type="predicted"/>
<comment type="caution">
    <text evidence="1">The sequence shown here is derived from an EMBL/GenBank/DDBJ whole genome shotgun (WGS) entry which is preliminary data.</text>
</comment>
<dbReference type="Proteomes" id="UP001595814">
    <property type="component" value="Unassembled WGS sequence"/>
</dbReference>
<dbReference type="InterPro" id="IPR018641">
    <property type="entry name" value="Trfase_1_rSAM/seldom-assoc"/>
</dbReference>
<name>A0ABV8JN94_9FLAO</name>
<protein>
    <submittedName>
        <fullName evidence="1">DUF2064 domain-containing protein</fullName>
    </submittedName>
</protein>
<dbReference type="PANTHER" id="PTHR36529:SF1">
    <property type="entry name" value="GLYCOSYLTRANSFERASE"/>
    <property type="match status" value="1"/>
</dbReference>
<dbReference type="Pfam" id="PF09837">
    <property type="entry name" value="DUF2064"/>
    <property type="match status" value="1"/>
</dbReference>
<sequence length="225" mass="25471">MNENQLHTAILVFAQSAKLEAMRKPIRNAEAVFDALNKHTLSVVQASGLPYLIWDEEKQIGETFAERFSNALQAVFDRGYKNVISIGNDSPNLTVSKLKQAYHQICKGKTVLGPSTDGGLYLIGINRTHFNYNDFKRLPWERISLFKRISESFGLTGEIHQLETLTDIDSEEDILKVLQKRLAHALKKALMLGLSRQASPKNDTHLSYTTHYPSTFYNKGSPQYI</sequence>
<evidence type="ECO:0000313" key="1">
    <source>
        <dbReference type="EMBL" id="MFC4095834.1"/>
    </source>
</evidence>
<dbReference type="SUPFAM" id="SSF53448">
    <property type="entry name" value="Nucleotide-diphospho-sugar transferases"/>
    <property type="match status" value="1"/>
</dbReference>
<evidence type="ECO:0000313" key="2">
    <source>
        <dbReference type="Proteomes" id="UP001595814"/>
    </source>
</evidence>
<reference evidence="2" key="1">
    <citation type="journal article" date="2019" name="Int. J. Syst. Evol. Microbiol.">
        <title>The Global Catalogue of Microorganisms (GCM) 10K type strain sequencing project: providing services to taxonomists for standard genome sequencing and annotation.</title>
        <authorList>
            <consortium name="The Broad Institute Genomics Platform"/>
            <consortium name="The Broad Institute Genome Sequencing Center for Infectious Disease"/>
            <person name="Wu L."/>
            <person name="Ma J."/>
        </authorList>
    </citation>
    <scope>NUCLEOTIDE SEQUENCE [LARGE SCALE GENOMIC DNA]</scope>
    <source>
        <strain evidence="2">CECT 7477</strain>
    </source>
</reference>
<keyword evidence="2" id="KW-1185">Reference proteome</keyword>
<dbReference type="RefSeq" id="WP_192460520.1">
    <property type="nucleotide sequence ID" value="NZ_JACYFJ010000001.1"/>
</dbReference>
<dbReference type="Gene3D" id="3.90.550.10">
    <property type="entry name" value="Spore Coat Polysaccharide Biosynthesis Protein SpsA, Chain A"/>
    <property type="match status" value="1"/>
</dbReference>
<dbReference type="PANTHER" id="PTHR36529">
    <property type="entry name" value="SLL1095 PROTEIN"/>
    <property type="match status" value="1"/>
</dbReference>
<dbReference type="EMBL" id="JBHSAW010000004">
    <property type="protein sequence ID" value="MFC4095834.1"/>
    <property type="molecule type" value="Genomic_DNA"/>
</dbReference>
<organism evidence="1 2">
    <name type="scientific">Euzebyella saccharophila</name>
    <dbReference type="NCBI Taxonomy" id="679664"/>
    <lineage>
        <taxon>Bacteria</taxon>
        <taxon>Pseudomonadati</taxon>
        <taxon>Bacteroidota</taxon>
        <taxon>Flavobacteriia</taxon>
        <taxon>Flavobacteriales</taxon>
        <taxon>Flavobacteriaceae</taxon>
        <taxon>Euzebyella</taxon>
    </lineage>
</organism>
<gene>
    <name evidence="1" type="ORF">ACFOUT_08110</name>
</gene>
<dbReference type="InterPro" id="IPR029044">
    <property type="entry name" value="Nucleotide-diphossugar_trans"/>
</dbReference>